<evidence type="ECO:0000256" key="9">
    <source>
        <dbReference type="PIRSR" id="PIRSR001399-2"/>
    </source>
</evidence>
<evidence type="ECO:0000256" key="5">
    <source>
        <dbReference type="ARBA" id="ARBA00012060"/>
    </source>
</evidence>
<dbReference type="eggNOG" id="COG0757">
    <property type="taxonomic scope" value="Bacteria"/>
</dbReference>
<accession>B1YLP5</accession>
<dbReference type="STRING" id="262543.Exig_0898"/>
<feature type="binding site" evidence="7 9">
    <location>
        <position position="70"/>
    </location>
    <ligand>
        <name>substrate</name>
    </ligand>
</feature>
<dbReference type="OrthoDB" id="9790793at2"/>
<gene>
    <name evidence="7" type="primary">aroQ</name>
    <name evidence="11" type="ordered locus">Exig_0898</name>
</gene>
<keyword evidence="7" id="KW-0057">Aromatic amino acid biosynthesis</keyword>
<dbReference type="GO" id="GO:0003855">
    <property type="term" value="F:3-dehydroquinate dehydratase activity"/>
    <property type="evidence" value="ECO:0007669"/>
    <property type="project" value="UniProtKB-UniRule"/>
</dbReference>
<comment type="similarity">
    <text evidence="3 7">Belongs to the type-II 3-dehydroquinase family.</text>
</comment>
<evidence type="ECO:0000256" key="3">
    <source>
        <dbReference type="ARBA" id="ARBA00011037"/>
    </source>
</evidence>
<keyword evidence="6 7" id="KW-0456">Lyase</keyword>
<comment type="catalytic activity">
    <reaction evidence="1 7">
        <text>3-dehydroquinate = 3-dehydroshikimate + H2O</text>
        <dbReference type="Rhea" id="RHEA:21096"/>
        <dbReference type="ChEBI" id="CHEBI:15377"/>
        <dbReference type="ChEBI" id="CHEBI:16630"/>
        <dbReference type="ChEBI" id="CHEBI:32364"/>
        <dbReference type="EC" id="4.2.1.10"/>
    </reaction>
</comment>
<dbReference type="Gene3D" id="3.40.50.9100">
    <property type="entry name" value="Dehydroquinase, class II"/>
    <property type="match status" value="1"/>
</dbReference>
<dbReference type="UniPathway" id="UPA00053">
    <property type="reaction ID" value="UER00086"/>
</dbReference>
<dbReference type="HOGENOM" id="CLU_090968_3_0_9"/>
<dbReference type="NCBIfam" id="NF003805">
    <property type="entry name" value="PRK05395.1-2"/>
    <property type="match status" value="1"/>
</dbReference>
<feature type="binding site" evidence="7 9">
    <location>
        <position position="83"/>
    </location>
    <ligand>
        <name>substrate</name>
    </ligand>
</feature>
<dbReference type="NCBIfam" id="TIGR01088">
    <property type="entry name" value="aroQ"/>
    <property type="match status" value="1"/>
</dbReference>
<feature type="site" description="Transition state stabilizer" evidence="7 10">
    <location>
        <position position="17"/>
    </location>
</feature>
<dbReference type="Proteomes" id="UP000001681">
    <property type="component" value="Chromosome"/>
</dbReference>
<dbReference type="PANTHER" id="PTHR21272">
    <property type="entry name" value="CATABOLIC 3-DEHYDROQUINASE"/>
    <property type="match status" value="1"/>
</dbReference>
<dbReference type="PROSITE" id="PS01029">
    <property type="entry name" value="DEHYDROQUINASE_II"/>
    <property type="match status" value="1"/>
</dbReference>
<evidence type="ECO:0000256" key="10">
    <source>
        <dbReference type="PIRSR" id="PIRSR001399-3"/>
    </source>
</evidence>
<dbReference type="Pfam" id="PF01220">
    <property type="entry name" value="DHquinase_II"/>
    <property type="match status" value="1"/>
</dbReference>
<evidence type="ECO:0000256" key="8">
    <source>
        <dbReference type="PIRSR" id="PIRSR001399-1"/>
    </source>
</evidence>
<dbReference type="AlphaFoldDB" id="B1YLP5"/>
<proteinExistence type="inferred from homology"/>
<dbReference type="NCBIfam" id="NF003806">
    <property type="entry name" value="PRK05395.1-3"/>
    <property type="match status" value="1"/>
</dbReference>
<feature type="active site" description="Proton donor" evidence="7 8">
    <location>
        <position position="96"/>
    </location>
</feature>
<keyword evidence="7" id="KW-0028">Amino-acid biosynthesis</keyword>
<evidence type="ECO:0000313" key="11">
    <source>
        <dbReference type="EMBL" id="ACB60378.1"/>
    </source>
</evidence>
<evidence type="ECO:0000256" key="4">
    <source>
        <dbReference type="ARBA" id="ARBA00011193"/>
    </source>
</evidence>
<dbReference type="GO" id="GO:0008652">
    <property type="term" value="P:amino acid biosynthetic process"/>
    <property type="evidence" value="ECO:0007669"/>
    <property type="project" value="UniProtKB-KW"/>
</dbReference>
<dbReference type="InterPro" id="IPR036441">
    <property type="entry name" value="DHquinase_II_sf"/>
</dbReference>
<feature type="binding site" evidence="7 9">
    <location>
        <position position="107"/>
    </location>
    <ligand>
        <name>substrate</name>
    </ligand>
</feature>
<name>B1YLP5_EXIS2</name>
<evidence type="ECO:0000256" key="7">
    <source>
        <dbReference type="HAMAP-Rule" id="MF_00169"/>
    </source>
</evidence>
<dbReference type="GO" id="GO:0009423">
    <property type="term" value="P:chorismate biosynthetic process"/>
    <property type="evidence" value="ECO:0007669"/>
    <property type="project" value="UniProtKB-UniRule"/>
</dbReference>
<dbReference type="EMBL" id="CP001022">
    <property type="protein sequence ID" value="ACB60378.1"/>
    <property type="molecule type" value="Genomic_DNA"/>
</dbReference>
<dbReference type="KEGG" id="esi:Exig_0898"/>
<sequence>MQILVLNGPNLNLLGTREPDTYGTQTLSDLESLVRTRFKDVDFQFAQSNHEGELIDYLHGARGYDGIVFNAAAYTHTSVALRDAIAAIDVPTIEVHLSNVHAREAFRHHSMLAPVCRGVISGLGMTGYLLAIEALIQPST</sequence>
<dbReference type="NCBIfam" id="NF003807">
    <property type="entry name" value="PRK05395.1-4"/>
    <property type="match status" value="1"/>
</dbReference>
<evidence type="ECO:0000313" key="12">
    <source>
        <dbReference type="Proteomes" id="UP000001681"/>
    </source>
</evidence>
<keyword evidence="12" id="KW-1185">Reference proteome</keyword>
<evidence type="ECO:0000256" key="2">
    <source>
        <dbReference type="ARBA" id="ARBA00004902"/>
    </source>
</evidence>
<dbReference type="InterPro" id="IPR018509">
    <property type="entry name" value="DHquinase_II_CS"/>
</dbReference>
<protein>
    <recommendedName>
        <fullName evidence="5 7">3-dehydroquinate dehydratase</fullName>
        <shortName evidence="7">3-dehydroquinase</shortName>
        <ecNumber evidence="5 7">4.2.1.10</ecNumber>
    </recommendedName>
    <alternativeName>
        <fullName evidence="7">Type II DHQase</fullName>
    </alternativeName>
</protein>
<dbReference type="GO" id="GO:0019631">
    <property type="term" value="P:quinate catabolic process"/>
    <property type="evidence" value="ECO:0007669"/>
    <property type="project" value="TreeGrafter"/>
</dbReference>
<comment type="pathway">
    <text evidence="2 7">Metabolic intermediate biosynthesis; chorismate biosynthesis; chorismate from D-erythrose 4-phosphate and phosphoenolpyruvate: step 3/7.</text>
</comment>
<reference evidence="12" key="3">
    <citation type="submission" date="2008-04" db="EMBL/GenBank/DDBJ databases">
        <title>Complete sequence of chromosome of Exiguobacterium sibiricum 255-15.</title>
        <authorList>
            <consortium name="US DOE Joint Genome Institute"/>
            <person name="Copeland A."/>
            <person name="Lucas S."/>
            <person name="Lapidus A."/>
            <person name="Glavina del Rio T."/>
            <person name="Dalin E."/>
            <person name="Tice H."/>
            <person name="Bruce D."/>
            <person name="Goodwin L."/>
            <person name="Pitluck S."/>
            <person name="Kiss H."/>
            <person name="Chertkov O."/>
            <person name="Monk C."/>
            <person name="Brettin T."/>
            <person name="Detter J.C."/>
            <person name="Han C."/>
            <person name="Kuske C.R."/>
            <person name="Schmutz J."/>
            <person name="Larimer F."/>
            <person name="Land M."/>
            <person name="Hauser L."/>
            <person name="Kyrpides N."/>
            <person name="Mikhailova N."/>
            <person name="Vishnivetskaya T."/>
            <person name="Rodrigues D.F."/>
            <person name="Gilichinsky D."/>
            <person name="Tiedje J."/>
            <person name="Richardson P."/>
        </authorList>
    </citation>
    <scope>NUCLEOTIDE SEQUENCE [LARGE SCALE GENOMIC DNA]</scope>
    <source>
        <strain evidence="12">DSM 17290 / CIP 109462 / JCM 13490 / 255-15</strain>
    </source>
</reference>
<dbReference type="PIRSF" id="PIRSF001399">
    <property type="entry name" value="DHquinase_II"/>
    <property type="match status" value="1"/>
</dbReference>
<dbReference type="EC" id="4.2.1.10" evidence="5 7"/>
<reference evidence="11 12" key="2">
    <citation type="journal article" date="2008" name="BMC Genomics">
        <title>Architecture of thermal adaptation in an Exiguobacterium sibiricum strain isolated from 3 million year old permafrost: a genome and transcriptome approach.</title>
        <authorList>
            <person name="Rodrigues D.F."/>
            <person name="Ivanova N."/>
            <person name="He Z."/>
            <person name="Huebner M."/>
            <person name="Zhou J."/>
            <person name="Tiedje J.M."/>
        </authorList>
    </citation>
    <scope>NUCLEOTIDE SEQUENCE [LARGE SCALE GENOMIC DNA]</scope>
    <source>
        <strain evidence="12">DSM 17290 / CIP 109462 / JCM 13490 / 255-15</strain>
    </source>
</reference>
<feature type="binding site" evidence="7 9">
    <location>
        <begin position="97"/>
        <end position="98"/>
    </location>
    <ligand>
        <name>substrate</name>
    </ligand>
</feature>
<dbReference type="InterPro" id="IPR001874">
    <property type="entry name" value="DHquinase_II"/>
</dbReference>
<evidence type="ECO:0000256" key="1">
    <source>
        <dbReference type="ARBA" id="ARBA00001864"/>
    </source>
</evidence>
<organism evidence="11 12">
    <name type="scientific">Exiguobacterium sibiricum (strain DSM 17290 / CCUG 55495 / CIP 109462 / JCM 13490 / 255-15)</name>
    <dbReference type="NCBI Taxonomy" id="262543"/>
    <lineage>
        <taxon>Bacteria</taxon>
        <taxon>Bacillati</taxon>
        <taxon>Bacillota</taxon>
        <taxon>Bacilli</taxon>
        <taxon>Bacillales</taxon>
        <taxon>Bacillales Family XII. Incertae Sedis</taxon>
        <taxon>Exiguobacterium</taxon>
    </lineage>
</organism>
<comment type="subunit">
    <text evidence="4 7">Homododecamer.</text>
</comment>
<dbReference type="RefSeq" id="WP_012369802.1">
    <property type="nucleotide sequence ID" value="NC_010556.1"/>
</dbReference>
<feature type="active site" description="Proton acceptor" evidence="7 8">
    <location>
        <position position="22"/>
    </location>
</feature>
<dbReference type="PANTHER" id="PTHR21272:SF3">
    <property type="entry name" value="CATABOLIC 3-DEHYDROQUINASE"/>
    <property type="match status" value="1"/>
</dbReference>
<evidence type="ECO:0000256" key="6">
    <source>
        <dbReference type="ARBA" id="ARBA00023239"/>
    </source>
</evidence>
<dbReference type="CDD" id="cd00466">
    <property type="entry name" value="DHQase_II"/>
    <property type="match status" value="1"/>
</dbReference>
<comment type="function">
    <text evidence="7">Catalyzes a trans-dehydration via an enolate intermediate.</text>
</comment>
<dbReference type="GO" id="GO:0009073">
    <property type="term" value="P:aromatic amino acid family biosynthetic process"/>
    <property type="evidence" value="ECO:0007669"/>
    <property type="project" value="UniProtKB-KW"/>
</dbReference>
<dbReference type="HAMAP" id="MF_00169">
    <property type="entry name" value="AroQ"/>
    <property type="match status" value="1"/>
</dbReference>
<reference evidence="11 12" key="1">
    <citation type="journal article" date="2006" name="Extremophiles">
        <title>Characterization of Exiguobacterium isolates from the Siberian permafrost. Description of Exiguobacterium sibiricum sp. nov.</title>
        <authorList>
            <person name="Rodrigues D.F."/>
            <person name="Goris J."/>
            <person name="Vishnivetskaya T."/>
            <person name="Gilichinsky D."/>
            <person name="Thomashow M.F."/>
            <person name="Tiedje J.M."/>
        </authorList>
    </citation>
    <scope>NUCLEOTIDE SEQUENCE [LARGE SCALE GENOMIC DNA]</scope>
    <source>
        <strain evidence="12">DSM 17290 / CIP 109462 / JCM 13490 / 255-15</strain>
    </source>
</reference>
<dbReference type="SUPFAM" id="SSF52304">
    <property type="entry name" value="Type II 3-dehydroquinate dehydratase"/>
    <property type="match status" value="1"/>
</dbReference>
<feature type="binding site" evidence="7 9">
    <location>
        <position position="76"/>
    </location>
    <ligand>
        <name>substrate</name>
    </ligand>
</feature>